<evidence type="ECO:0000313" key="15">
    <source>
        <dbReference type="Proteomes" id="UP000187046"/>
    </source>
</evidence>
<evidence type="ECO:0000256" key="11">
    <source>
        <dbReference type="SAM" id="Phobius"/>
    </source>
</evidence>
<dbReference type="CDD" id="cd06225">
    <property type="entry name" value="HAMP"/>
    <property type="match status" value="1"/>
</dbReference>
<reference evidence="14 15" key="1">
    <citation type="submission" date="2016-12" db="EMBL/GenBank/DDBJ databases">
        <title>Bacillus phylogenomics.</title>
        <authorList>
            <person name="Dunlap C."/>
        </authorList>
    </citation>
    <scope>NUCLEOTIDE SEQUENCE [LARGE SCALE GENOMIC DNA]</scope>
    <source>
        <strain evidence="14 15">NRRL B-41327</strain>
    </source>
</reference>
<evidence type="ECO:0000256" key="1">
    <source>
        <dbReference type="ARBA" id="ARBA00004651"/>
    </source>
</evidence>
<comment type="caution">
    <text evidence="14">The sequence shown here is derived from an EMBL/GenBank/DDBJ whole genome shotgun (WGS) entry which is preliminary data.</text>
</comment>
<dbReference type="PANTHER" id="PTHR32089">
    <property type="entry name" value="METHYL-ACCEPTING CHEMOTAXIS PROTEIN MCPB"/>
    <property type="match status" value="1"/>
</dbReference>
<dbReference type="SMART" id="SM00283">
    <property type="entry name" value="MA"/>
    <property type="match status" value="1"/>
</dbReference>
<accession>A0ABX3HYP4</accession>
<feature type="transmembrane region" description="Helical" evidence="11">
    <location>
        <begin position="146"/>
        <end position="165"/>
    </location>
</feature>
<sequence length="381" mass="41480">DWYKQAVEKKNEIIITEPYKSASTGNMVITLAKQNKDSSGVVAVDLKVDSFIAKTKNVEIGKHGFAFIASANKKMIAHPTVKVGSVIKDDWGTQLFSKEKGDFKYTFENKEKRMAFITNKKTGWKIGGTMFQDEIKTAASPVLNTAIYTLIGSLVVGGIIVYLIVRSINKPLKKLVSSAKCISEGDLTQKIDVKSEDEIGQLSIRFNEMMESLRSLIDTVQESAENVTSSSEELAASADQTSKATENITLAIEHFSDGIENQNRELEVSSDKLSQISEKLQDVTQVSELITDSSVKSADMAKAGEVLVQKTVNQMNTIDKSVQQTEEVIKGLEAKSKDITAILNVINGIAEQTNLLSLNAAIEAARAGESGKGFSVVAEEV</sequence>
<evidence type="ECO:0000256" key="8">
    <source>
        <dbReference type="ARBA" id="ARBA00023224"/>
    </source>
</evidence>
<evidence type="ECO:0000313" key="14">
    <source>
        <dbReference type="EMBL" id="OMI24486.1"/>
    </source>
</evidence>
<evidence type="ECO:0000256" key="9">
    <source>
        <dbReference type="ARBA" id="ARBA00029447"/>
    </source>
</evidence>
<comment type="similarity">
    <text evidence="9">Belongs to the methyl-accepting chemotaxis (MCP) protein family.</text>
</comment>
<dbReference type="Gene3D" id="1.10.8.500">
    <property type="entry name" value="HAMP domain in histidine kinase"/>
    <property type="match status" value="1"/>
</dbReference>
<evidence type="ECO:0000256" key="10">
    <source>
        <dbReference type="PROSITE-ProRule" id="PRU00284"/>
    </source>
</evidence>
<dbReference type="Gene3D" id="1.10.287.950">
    <property type="entry name" value="Methyl-accepting chemotaxis protein"/>
    <property type="match status" value="1"/>
</dbReference>
<dbReference type="RefSeq" id="WP_142243779.1">
    <property type="nucleotide sequence ID" value="NZ_MRBL01000069.1"/>
</dbReference>
<name>A0ABX3HYP4_9BACI</name>
<evidence type="ECO:0000259" key="13">
    <source>
        <dbReference type="PROSITE" id="PS50885"/>
    </source>
</evidence>
<feature type="non-terminal residue" evidence="14">
    <location>
        <position position="1"/>
    </location>
</feature>
<evidence type="ECO:0000256" key="4">
    <source>
        <dbReference type="ARBA" id="ARBA00022500"/>
    </source>
</evidence>
<dbReference type="Proteomes" id="UP000187046">
    <property type="component" value="Unassembled WGS sequence"/>
</dbReference>
<dbReference type="SMART" id="SM00304">
    <property type="entry name" value="HAMP"/>
    <property type="match status" value="1"/>
</dbReference>
<keyword evidence="4" id="KW-0145">Chemotaxis</keyword>
<keyword evidence="2" id="KW-1003">Cell membrane</keyword>
<feature type="domain" description="HAMP" evidence="13">
    <location>
        <begin position="166"/>
        <end position="218"/>
    </location>
</feature>
<evidence type="ECO:0000256" key="3">
    <source>
        <dbReference type="ARBA" id="ARBA00022481"/>
    </source>
</evidence>
<dbReference type="PROSITE" id="PS50111">
    <property type="entry name" value="CHEMOTAXIS_TRANSDUC_2"/>
    <property type="match status" value="1"/>
</dbReference>
<dbReference type="Gene3D" id="3.30.450.20">
    <property type="entry name" value="PAS domain"/>
    <property type="match status" value="1"/>
</dbReference>
<gene>
    <name evidence="14" type="ORF">BTA31_22305</name>
</gene>
<dbReference type="Pfam" id="PF02743">
    <property type="entry name" value="dCache_1"/>
    <property type="match status" value="1"/>
</dbReference>
<evidence type="ECO:0000256" key="7">
    <source>
        <dbReference type="ARBA" id="ARBA00023136"/>
    </source>
</evidence>
<keyword evidence="8 10" id="KW-0807">Transducer</keyword>
<dbReference type="InterPro" id="IPR033479">
    <property type="entry name" value="dCache_1"/>
</dbReference>
<dbReference type="EMBL" id="MRBL01000069">
    <property type="protein sequence ID" value="OMI24486.1"/>
    <property type="molecule type" value="Genomic_DNA"/>
</dbReference>
<keyword evidence="5 11" id="KW-0812">Transmembrane</keyword>
<keyword evidence="7 11" id="KW-0472">Membrane</keyword>
<protein>
    <submittedName>
        <fullName evidence="14">Chemotaxis protein</fullName>
    </submittedName>
</protein>
<keyword evidence="3" id="KW-0488">Methylation</keyword>
<feature type="non-terminal residue" evidence="14">
    <location>
        <position position="381"/>
    </location>
</feature>
<evidence type="ECO:0000256" key="5">
    <source>
        <dbReference type="ARBA" id="ARBA00022692"/>
    </source>
</evidence>
<dbReference type="InterPro" id="IPR003660">
    <property type="entry name" value="HAMP_dom"/>
</dbReference>
<keyword evidence="6 11" id="KW-1133">Transmembrane helix</keyword>
<organism evidence="14 15">
    <name type="scientific">Bacillus haynesii</name>
    <dbReference type="NCBI Taxonomy" id="1925021"/>
    <lineage>
        <taxon>Bacteria</taxon>
        <taxon>Bacillati</taxon>
        <taxon>Bacillota</taxon>
        <taxon>Bacilli</taxon>
        <taxon>Bacillales</taxon>
        <taxon>Bacillaceae</taxon>
        <taxon>Bacillus</taxon>
    </lineage>
</organism>
<evidence type="ECO:0000256" key="2">
    <source>
        <dbReference type="ARBA" id="ARBA00022475"/>
    </source>
</evidence>
<dbReference type="SUPFAM" id="SSF58104">
    <property type="entry name" value="Methyl-accepting chemotaxis protein (MCP) signaling domain"/>
    <property type="match status" value="1"/>
</dbReference>
<dbReference type="Pfam" id="PF00015">
    <property type="entry name" value="MCPsignal"/>
    <property type="match status" value="1"/>
</dbReference>
<dbReference type="PANTHER" id="PTHR32089:SF114">
    <property type="entry name" value="METHYL-ACCEPTING CHEMOTAXIS PROTEIN MCPB"/>
    <property type="match status" value="1"/>
</dbReference>
<dbReference type="InterPro" id="IPR004089">
    <property type="entry name" value="MCPsignal_dom"/>
</dbReference>
<comment type="subcellular location">
    <subcellularLocation>
        <location evidence="1">Cell membrane</location>
        <topology evidence="1">Multi-pass membrane protein</topology>
    </subcellularLocation>
</comment>
<proteinExistence type="inferred from homology"/>
<evidence type="ECO:0000256" key="6">
    <source>
        <dbReference type="ARBA" id="ARBA00022989"/>
    </source>
</evidence>
<dbReference type="InterPro" id="IPR029151">
    <property type="entry name" value="Sensor-like_sf"/>
</dbReference>
<dbReference type="Pfam" id="PF00672">
    <property type="entry name" value="HAMP"/>
    <property type="match status" value="1"/>
</dbReference>
<keyword evidence="15" id="KW-1185">Reference proteome</keyword>
<feature type="domain" description="Methyl-accepting transducer" evidence="12">
    <location>
        <begin position="237"/>
        <end position="381"/>
    </location>
</feature>
<evidence type="ECO:0000259" key="12">
    <source>
        <dbReference type="PROSITE" id="PS50111"/>
    </source>
</evidence>
<dbReference type="SUPFAM" id="SSF103190">
    <property type="entry name" value="Sensory domain-like"/>
    <property type="match status" value="1"/>
</dbReference>
<dbReference type="CDD" id="cd12912">
    <property type="entry name" value="PDC2_MCP_like"/>
    <property type="match status" value="1"/>
</dbReference>
<dbReference type="PROSITE" id="PS50885">
    <property type="entry name" value="HAMP"/>
    <property type="match status" value="1"/>
</dbReference>